<dbReference type="Gene3D" id="1.20.1250.20">
    <property type="entry name" value="MFS general substrate transporter like domains"/>
    <property type="match status" value="1"/>
</dbReference>
<protein>
    <submittedName>
        <fullName evidence="1">Uncharacterized protein</fullName>
    </submittedName>
</protein>
<name>A0A7S1WTH7_ALECA</name>
<reference evidence="1" key="1">
    <citation type="submission" date="2021-01" db="EMBL/GenBank/DDBJ databases">
        <authorList>
            <person name="Corre E."/>
            <person name="Pelletier E."/>
            <person name="Niang G."/>
            <person name="Scheremetjew M."/>
            <person name="Finn R."/>
            <person name="Kale V."/>
            <person name="Holt S."/>
            <person name="Cochrane G."/>
            <person name="Meng A."/>
            <person name="Brown T."/>
            <person name="Cohen L."/>
        </authorList>
    </citation>
    <scope>NUCLEOTIDE SEQUENCE</scope>
    <source>
        <strain evidence="1">OF101</strain>
    </source>
</reference>
<evidence type="ECO:0000313" key="1">
    <source>
        <dbReference type="EMBL" id="CAD9187156.1"/>
    </source>
</evidence>
<dbReference type="AlphaFoldDB" id="A0A7S1WTH7"/>
<organism evidence="1">
    <name type="scientific">Alexandrium catenella</name>
    <name type="common">Red tide dinoflagellate</name>
    <name type="synonym">Gonyaulax catenella</name>
    <dbReference type="NCBI Taxonomy" id="2925"/>
    <lineage>
        <taxon>Eukaryota</taxon>
        <taxon>Sar</taxon>
        <taxon>Alveolata</taxon>
        <taxon>Dinophyceae</taxon>
        <taxon>Gonyaulacales</taxon>
        <taxon>Pyrocystaceae</taxon>
        <taxon>Alexandrium</taxon>
    </lineage>
</organism>
<proteinExistence type="predicted"/>
<dbReference type="EMBL" id="HBGE01107183">
    <property type="protein sequence ID" value="CAD9187156.1"/>
    <property type="molecule type" value="Transcribed_RNA"/>
</dbReference>
<gene>
    <name evidence="1" type="ORF">ACAT0790_LOCUS63930</name>
</gene>
<sequence>MYGIESALLNAGFFLGPPVGGALFDSDNYAPYTVSIVCFLLSAAAYAMLPSISDTESLLSSPGSSSKTMGHLADKGPLPNKNFAVQFVASRARQAWFVDQEMLAQVRQGQEWHRQRGLQKSLSIHVPEPKKEKFLSGELTPTLRGTL</sequence>
<accession>A0A7S1WTH7</accession>
<dbReference type="InterPro" id="IPR036259">
    <property type="entry name" value="MFS_trans_sf"/>
</dbReference>
<dbReference type="SUPFAM" id="SSF103473">
    <property type="entry name" value="MFS general substrate transporter"/>
    <property type="match status" value="1"/>
</dbReference>